<dbReference type="RefSeq" id="WP_206089646.1">
    <property type="nucleotide sequence ID" value="NZ_CP065053.1"/>
</dbReference>
<evidence type="ECO:0000313" key="2">
    <source>
        <dbReference type="EMBL" id="QPI50077.1"/>
    </source>
</evidence>
<dbReference type="Proteomes" id="UP000662888">
    <property type="component" value="Chromosome"/>
</dbReference>
<sequence length="117" mass="12678">MYDIFINAILANASYADDLVDRCRRDVVKIFAGRANGPVLAEFISKEFSVISHKESGDIVGSGFDATTWKQKSTNKIYISFQGTFGVKGIAADQNGQASNYRVFFGAGAGRDSGRLV</sequence>
<evidence type="ECO:0000313" key="1">
    <source>
        <dbReference type="EMBL" id="QPI50047.1"/>
    </source>
</evidence>
<organism evidence="1 3">
    <name type="scientific">Massilia antarctica</name>
    <dbReference type="NCBI Taxonomy" id="2765360"/>
    <lineage>
        <taxon>Bacteria</taxon>
        <taxon>Pseudomonadati</taxon>
        <taxon>Pseudomonadota</taxon>
        <taxon>Betaproteobacteria</taxon>
        <taxon>Burkholderiales</taxon>
        <taxon>Oxalobacteraceae</taxon>
        <taxon>Telluria group</taxon>
        <taxon>Massilia</taxon>
    </lineage>
</organism>
<name>A0AA48WEI2_9BURK</name>
<dbReference type="EMBL" id="CP065053">
    <property type="protein sequence ID" value="QPI50047.1"/>
    <property type="molecule type" value="Genomic_DNA"/>
</dbReference>
<evidence type="ECO:0000313" key="3">
    <source>
        <dbReference type="Proteomes" id="UP000662888"/>
    </source>
</evidence>
<proteinExistence type="predicted"/>
<protein>
    <submittedName>
        <fullName evidence="1">Uncharacterized protein</fullName>
    </submittedName>
</protein>
<gene>
    <name evidence="2" type="ORF">IV454_00040</name>
    <name evidence="1" type="ORF">IV454_32415</name>
</gene>
<keyword evidence="3" id="KW-1185">Reference proteome</keyword>
<accession>A0AA48WEI2</accession>
<dbReference type="EMBL" id="CP065053">
    <property type="protein sequence ID" value="QPI50077.1"/>
    <property type="molecule type" value="Genomic_DNA"/>
</dbReference>
<reference evidence="1 3" key="1">
    <citation type="submission" date="2020-11" db="EMBL/GenBank/DDBJ databases">
        <authorList>
            <person name="Sun Q."/>
        </authorList>
    </citation>
    <scope>NUCLEOTIDE SEQUENCE [LARGE SCALE GENOMIC DNA]</scope>
    <source>
        <strain evidence="1 3">P8398</strain>
    </source>
</reference>